<dbReference type="Gramene" id="EOY16785">
    <property type="protein sequence ID" value="EOY16785"/>
    <property type="gene ID" value="TCM_035658"/>
</dbReference>
<dbReference type="EMBL" id="CM001886">
    <property type="protein sequence ID" value="EOY16785.1"/>
    <property type="molecule type" value="Genomic_DNA"/>
</dbReference>
<evidence type="ECO:0000313" key="2">
    <source>
        <dbReference type="Proteomes" id="UP000026915"/>
    </source>
</evidence>
<organism evidence="1 2">
    <name type="scientific">Theobroma cacao</name>
    <name type="common">Cacao</name>
    <name type="synonym">Cocoa</name>
    <dbReference type="NCBI Taxonomy" id="3641"/>
    <lineage>
        <taxon>Eukaryota</taxon>
        <taxon>Viridiplantae</taxon>
        <taxon>Streptophyta</taxon>
        <taxon>Embryophyta</taxon>
        <taxon>Tracheophyta</taxon>
        <taxon>Spermatophyta</taxon>
        <taxon>Magnoliopsida</taxon>
        <taxon>eudicotyledons</taxon>
        <taxon>Gunneridae</taxon>
        <taxon>Pentapetalae</taxon>
        <taxon>rosids</taxon>
        <taxon>malvids</taxon>
        <taxon>Malvales</taxon>
        <taxon>Malvaceae</taxon>
        <taxon>Byttnerioideae</taxon>
        <taxon>Theobroma</taxon>
    </lineage>
</organism>
<dbReference type="Proteomes" id="UP000026915">
    <property type="component" value="Chromosome 8"/>
</dbReference>
<dbReference type="InParanoid" id="A0A061FHI2"/>
<gene>
    <name evidence="1" type="ORF">TCM_035658</name>
</gene>
<dbReference type="HOGENOM" id="CLU_2594644_0_0_1"/>
<protein>
    <submittedName>
        <fullName evidence="1">Uncharacterized protein</fullName>
    </submittedName>
</protein>
<name>A0A061FHI2_THECC</name>
<reference evidence="1 2" key="1">
    <citation type="journal article" date="2013" name="Genome Biol.">
        <title>The genome sequence of the most widely cultivated cacao type and its use to identify candidate genes regulating pod color.</title>
        <authorList>
            <person name="Motamayor J.C."/>
            <person name="Mockaitis K."/>
            <person name="Schmutz J."/>
            <person name="Haiminen N."/>
            <person name="Iii D.L."/>
            <person name="Cornejo O."/>
            <person name="Findley S.D."/>
            <person name="Zheng P."/>
            <person name="Utro F."/>
            <person name="Royaert S."/>
            <person name="Saski C."/>
            <person name="Jenkins J."/>
            <person name="Podicheti R."/>
            <person name="Zhao M."/>
            <person name="Scheffler B.E."/>
            <person name="Stack J.C."/>
            <person name="Feltus F.A."/>
            <person name="Mustiga G.M."/>
            <person name="Amores F."/>
            <person name="Phillips W."/>
            <person name="Marelli J.P."/>
            <person name="May G.D."/>
            <person name="Shapiro H."/>
            <person name="Ma J."/>
            <person name="Bustamante C.D."/>
            <person name="Schnell R.J."/>
            <person name="Main D."/>
            <person name="Gilbert D."/>
            <person name="Parida L."/>
            <person name="Kuhn D.N."/>
        </authorList>
    </citation>
    <scope>NUCLEOTIDE SEQUENCE [LARGE SCALE GENOMIC DNA]</scope>
    <source>
        <strain evidence="2">cv. Matina 1-6</strain>
    </source>
</reference>
<evidence type="ECO:0000313" key="1">
    <source>
        <dbReference type="EMBL" id="EOY16785.1"/>
    </source>
</evidence>
<sequence length="80" mass="8983">MTLSYSRLKHRGSQGHSVKENKAVALVKGSAPYIFLRLECRGAKKSWLLHYFSKSAMPRCQENHGSGVGRFSKIKNLTGF</sequence>
<accession>A0A061FHI2</accession>
<proteinExistence type="predicted"/>
<keyword evidence="2" id="KW-1185">Reference proteome</keyword>
<dbReference type="AlphaFoldDB" id="A0A061FHI2"/>